<sequence>MRIPQIRIESVTGQIGMRTTHATQTIEQPPAVLQIQQLPAEMQIERTPSKLTIDQTKAWEDMNLKSIPRLVEEFAQEGRSAALEGTARRAEEGGELMRIEHGGNPIPVLAKRNSERTEALFNIGFIPSPFSVKLHYEPSVLDIQWTRHEPVIEVEPQKPIIGYEPGKVDIYMEREPSLKIEFVNVEV</sequence>
<keyword evidence="2" id="KW-1185">Reference proteome</keyword>
<accession>A0ABW4KGS7</accession>
<name>A0ABW4KGS7_9BACI</name>
<evidence type="ECO:0000313" key="1">
    <source>
        <dbReference type="EMBL" id="MFD1706924.1"/>
    </source>
</evidence>
<reference evidence="2" key="1">
    <citation type="journal article" date="2019" name="Int. J. Syst. Evol. Microbiol.">
        <title>The Global Catalogue of Microorganisms (GCM) 10K type strain sequencing project: providing services to taxonomists for standard genome sequencing and annotation.</title>
        <authorList>
            <consortium name="The Broad Institute Genomics Platform"/>
            <consortium name="The Broad Institute Genome Sequencing Center for Infectious Disease"/>
            <person name="Wu L."/>
            <person name="Ma J."/>
        </authorList>
    </citation>
    <scope>NUCLEOTIDE SEQUENCE [LARGE SCALE GENOMIC DNA]</scope>
    <source>
        <strain evidence="2">CGMCC 1.12295</strain>
    </source>
</reference>
<dbReference type="InterPro" id="IPR045527">
    <property type="entry name" value="DUF6470"/>
</dbReference>
<organism evidence="1 2">
    <name type="scientific">Siminovitchia sediminis</name>
    <dbReference type="NCBI Taxonomy" id="1274353"/>
    <lineage>
        <taxon>Bacteria</taxon>
        <taxon>Bacillati</taxon>
        <taxon>Bacillota</taxon>
        <taxon>Bacilli</taxon>
        <taxon>Bacillales</taxon>
        <taxon>Bacillaceae</taxon>
        <taxon>Siminovitchia</taxon>
    </lineage>
</organism>
<comment type="caution">
    <text evidence="1">The sequence shown here is derived from an EMBL/GenBank/DDBJ whole genome shotgun (WGS) entry which is preliminary data.</text>
</comment>
<dbReference type="EMBL" id="JBHUEO010000022">
    <property type="protein sequence ID" value="MFD1706924.1"/>
    <property type="molecule type" value="Genomic_DNA"/>
</dbReference>
<dbReference type="RefSeq" id="WP_380773642.1">
    <property type="nucleotide sequence ID" value="NZ_JBHUEO010000022.1"/>
</dbReference>
<dbReference type="Proteomes" id="UP001597301">
    <property type="component" value="Unassembled WGS sequence"/>
</dbReference>
<protein>
    <submittedName>
        <fullName evidence="1">DUF6470 family protein</fullName>
    </submittedName>
</protein>
<dbReference type="Pfam" id="PF20074">
    <property type="entry name" value="DUF6470"/>
    <property type="match status" value="1"/>
</dbReference>
<gene>
    <name evidence="1" type="ORF">ACFSCZ_09295</name>
</gene>
<evidence type="ECO:0000313" key="2">
    <source>
        <dbReference type="Proteomes" id="UP001597301"/>
    </source>
</evidence>
<proteinExistence type="predicted"/>